<reference evidence="3" key="1">
    <citation type="journal article" date="2021" name="G3 (Bethesda)">
        <title>Genomic diversity, chromosomal rearrangements, and interspecies hybridization in the ogataea polymorpha species complex.</title>
        <authorList>
            <person name="Hanson S.J."/>
            <person name="Cinneide E.O."/>
            <person name="Salzberg L.I."/>
            <person name="Wolfe K.H."/>
            <person name="McGowan J."/>
            <person name="Fitzpatrick D.A."/>
            <person name="Matlin K."/>
        </authorList>
    </citation>
    <scope>NUCLEOTIDE SEQUENCE</scope>
    <source>
        <strain evidence="3">61-244</strain>
    </source>
</reference>
<dbReference type="GeneID" id="66128638"/>
<dbReference type="InterPro" id="IPR036397">
    <property type="entry name" value="RNaseH_sf"/>
</dbReference>
<feature type="region of interest" description="Disordered" evidence="1">
    <location>
        <begin position="309"/>
        <end position="329"/>
    </location>
</feature>
<evidence type="ECO:0000313" key="3">
    <source>
        <dbReference type="EMBL" id="KAG7816545.1"/>
    </source>
</evidence>
<feature type="compositionally biased region" description="Low complexity" evidence="1">
    <location>
        <begin position="38"/>
        <end position="53"/>
    </location>
</feature>
<feature type="compositionally biased region" description="Basic and acidic residues" evidence="1">
    <location>
        <begin position="315"/>
        <end position="329"/>
    </location>
</feature>
<feature type="compositionally biased region" description="Basic residues" evidence="1">
    <location>
        <begin position="995"/>
        <end position="1007"/>
    </location>
</feature>
<dbReference type="Proteomes" id="UP001196530">
    <property type="component" value="Unassembled WGS sequence"/>
</dbReference>
<accession>A0AAN6DBI3</accession>
<feature type="compositionally biased region" description="Basic and acidic residues" evidence="1">
    <location>
        <begin position="502"/>
        <end position="511"/>
    </location>
</feature>
<dbReference type="SUPFAM" id="SSF46689">
    <property type="entry name" value="Homeodomain-like"/>
    <property type="match status" value="1"/>
</dbReference>
<dbReference type="PANTHER" id="PTHR46564">
    <property type="entry name" value="TRANSPOSASE"/>
    <property type="match status" value="1"/>
</dbReference>
<evidence type="ECO:0000313" key="4">
    <source>
        <dbReference type="Proteomes" id="UP001196530"/>
    </source>
</evidence>
<dbReference type="Gene3D" id="3.30.420.10">
    <property type="entry name" value="Ribonuclease H-like superfamily/Ribonuclease H"/>
    <property type="match status" value="1"/>
</dbReference>
<protein>
    <recommendedName>
        <fullName evidence="2">Tc1-like transposase DDE domain-containing protein</fullName>
    </recommendedName>
</protein>
<name>A0AAN6DBI3_PICAN</name>
<evidence type="ECO:0000256" key="1">
    <source>
        <dbReference type="SAM" id="MobiDB-lite"/>
    </source>
</evidence>
<feature type="compositionally biased region" description="Basic and acidic residues" evidence="1">
    <location>
        <begin position="437"/>
        <end position="460"/>
    </location>
</feature>
<feature type="compositionally biased region" description="Basic and acidic residues" evidence="1">
    <location>
        <begin position="64"/>
        <end position="77"/>
    </location>
</feature>
<dbReference type="InterPro" id="IPR009057">
    <property type="entry name" value="Homeodomain-like_sf"/>
</dbReference>
<feature type="compositionally biased region" description="Polar residues" evidence="1">
    <location>
        <begin position="484"/>
        <end position="498"/>
    </location>
</feature>
<feature type="region of interest" description="Disordered" evidence="1">
    <location>
        <begin position="1"/>
        <end position="294"/>
    </location>
</feature>
<evidence type="ECO:0000259" key="2">
    <source>
        <dbReference type="Pfam" id="PF13358"/>
    </source>
</evidence>
<feature type="compositionally biased region" description="Polar residues" evidence="1">
    <location>
        <begin position="255"/>
        <end position="289"/>
    </location>
</feature>
<dbReference type="GO" id="GO:0003676">
    <property type="term" value="F:nucleic acid binding"/>
    <property type="evidence" value="ECO:0007669"/>
    <property type="project" value="InterPro"/>
</dbReference>
<feature type="compositionally biased region" description="Polar residues" evidence="1">
    <location>
        <begin position="985"/>
        <end position="994"/>
    </location>
</feature>
<gene>
    <name evidence="3" type="ORF">KL928_004587</name>
</gene>
<feature type="compositionally biased region" description="Polar residues" evidence="1">
    <location>
        <begin position="114"/>
        <end position="128"/>
    </location>
</feature>
<proteinExistence type="predicted"/>
<comment type="caution">
    <text evidence="3">The sequence shown here is derived from an EMBL/GenBank/DDBJ whole genome shotgun (WGS) entry which is preliminary data.</text>
</comment>
<dbReference type="EMBL" id="JAHLUX010000010">
    <property type="protein sequence ID" value="KAG7816545.1"/>
    <property type="molecule type" value="Genomic_DNA"/>
</dbReference>
<sequence length="1162" mass="130087">MDYPKVRCKDKGQTDSPNKDTEAGAVRKLSIERKIGKGSRVNSNASASSSRVGTPRRTRSMTKAIEKASETWQKEGDPQTPVKDPQTPVRGPSKQLDWEYNEHPNSGEYCLQSPLETRSIVSHSEGQQSVPSTPPTRTPSSRKRSMSRKLKESLESGPELGDLGSSPRSKSQSLRRRISSGRIRQARYSNSGDPASHPKWLEQPDSLPIEKVDATDLTDETKASQQNHDHEDLKCDGLEVLDMRDAPTEPKNPMLESNCTIDNHARTNSSPGIETFNSPIPSPSGTKIGSSPVADETGVAKANSIEVFPSATQTRDNEHSREPQGEEQKTVLGLGKYSGGFVDDEFVLHPNDKFELTSILVPTSKLAESNNEKEASLEKFENDYPGIEKLIESKSTSESEAFNIEDAKQETVTAVQDPIDDSDQGLSDVGSAGPVKSRAELDKEPIRPDENSSRPVEPVERTTTPTSFSNVPQEPVPDDVIANQGDSRNYSLQGSIMASYNDEPRKTRIPDSPDSMSTVVHHPPAVSDKCSELHNKDRQVPKLKTVNVTNNPFYVPTTAARSDMTDGRRNYSSGNNRDPKGLQEADLELHDALTNFGASHMTQYRTPVPSLDMKSVDWDAMSGISFTGSRAVNDTQPQHYPSYSYPVLDPRDHRAVNHDEGCASLGNDPYRAEQILARSFSTSSRYSSGVKKEESDEFHDENQPPFLFDPNKVQDFNGGDQSKKRGGGKKGRTWNRQEYSDRDRQQFFDLWLSTVPRNAKAAAEALGIRYTTASNWIKQFRENGQEEIPMGGILGRPYANPLTEEHEMHIISFYNRITQEKRAMKLDELLDELTARFEGLKLSKTGLRKQLNDMNFKYQRLSKHAENRNSPATIAYRQKWIDYLDQSGANYTRNCVFIDEAGFDENMKDNFGWAFKGSHPVVDIKNNAPAFTLFGAISHEGIVDIQVKYPKNSKAWHECVMQWEHHINTDKPNDPEPDCAEESAGSPQKSSSKASKGRPPRNTKASRARAADKAKRMTMAGNKELDTSLPGSSKDHFMYFLWSLMDRLRHNSAFNQQCFFILDNARIHKGGEITDMIKMANQKYDTGFEVLYLPPYSPELNPIENIWSMMKGNFADTRRSKLVDRLACSQNGITPEIVAKTVKHATKYFDHCRQGIPLKNLH</sequence>
<feature type="compositionally biased region" description="Basic and acidic residues" evidence="1">
    <location>
        <begin position="208"/>
        <end position="248"/>
    </location>
</feature>
<dbReference type="InterPro" id="IPR038717">
    <property type="entry name" value="Tc1-like_DDE_dom"/>
</dbReference>
<dbReference type="Pfam" id="PF13358">
    <property type="entry name" value="DDE_3"/>
    <property type="match status" value="1"/>
</dbReference>
<dbReference type="AlphaFoldDB" id="A0AAN6DBI3"/>
<feature type="region of interest" description="Disordered" evidence="1">
    <location>
        <begin position="557"/>
        <end position="581"/>
    </location>
</feature>
<feature type="region of interest" description="Disordered" evidence="1">
    <location>
        <begin position="967"/>
        <end position="1027"/>
    </location>
</feature>
<feature type="compositionally biased region" description="Basic and acidic residues" evidence="1">
    <location>
        <begin position="1"/>
        <end position="22"/>
    </location>
</feature>
<dbReference type="PANTHER" id="PTHR46564:SF1">
    <property type="entry name" value="TRANSPOSASE"/>
    <property type="match status" value="1"/>
</dbReference>
<feature type="region of interest" description="Disordered" evidence="1">
    <location>
        <begin position="392"/>
        <end position="526"/>
    </location>
</feature>
<feature type="compositionally biased region" description="Basic residues" evidence="1">
    <location>
        <begin position="724"/>
        <end position="733"/>
    </location>
</feature>
<dbReference type="RefSeq" id="XP_043058079.1">
    <property type="nucleotide sequence ID" value="XM_043205301.1"/>
</dbReference>
<feature type="domain" description="Tc1-like transposase DDE" evidence="2">
    <location>
        <begin position="991"/>
        <end position="1126"/>
    </location>
</feature>
<organism evidence="3 4">
    <name type="scientific">Pichia angusta</name>
    <name type="common">Yeast</name>
    <name type="synonym">Hansenula polymorpha</name>
    <dbReference type="NCBI Taxonomy" id="870730"/>
    <lineage>
        <taxon>Eukaryota</taxon>
        <taxon>Fungi</taxon>
        <taxon>Dikarya</taxon>
        <taxon>Ascomycota</taxon>
        <taxon>Saccharomycotina</taxon>
        <taxon>Pichiomycetes</taxon>
        <taxon>Pichiales</taxon>
        <taxon>Pichiaceae</taxon>
        <taxon>Ogataea</taxon>
    </lineage>
</organism>
<feature type="region of interest" description="Disordered" evidence="1">
    <location>
        <begin position="686"/>
        <end position="738"/>
    </location>
</feature>